<dbReference type="GO" id="GO:0003700">
    <property type="term" value="F:DNA-binding transcription factor activity"/>
    <property type="evidence" value="ECO:0007669"/>
    <property type="project" value="InterPro"/>
</dbReference>
<evidence type="ECO:0000259" key="2">
    <source>
        <dbReference type="PROSITE" id="PS50937"/>
    </source>
</evidence>
<dbReference type="GO" id="GO:0003677">
    <property type="term" value="F:DNA binding"/>
    <property type="evidence" value="ECO:0007669"/>
    <property type="project" value="UniProtKB-KW"/>
</dbReference>
<name>A0A7X6MI85_9ACTN</name>
<dbReference type="Gene3D" id="1.10.1660.10">
    <property type="match status" value="1"/>
</dbReference>
<evidence type="ECO:0000256" key="1">
    <source>
        <dbReference type="ARBA" id="ARBA00023125"/>
    </source>
</evidence>
<dbReference type="RefSeq" id="WP_061082914.1">
    <property type="nucleotide sequence ID" value="NZ_JAAXPG010000042.1"/>
</dbReference>
<dbReference type="InterPro" id="IPR047057">
    <property type="entry name" value="MerR_fam"/>
</dbReference>
<dbReference type="EMBL" id="JAAXPG010000042">
    <property type="protein sequence ID" value="NKZ01728.1"/>
    <property type="molecule type" value="Genomic_DNA"/>
</dbReference>
<feature type="domain" description="HTH merR-type" evidence="2">
    <location>
        <begin position="7"/>
        <end position="75"/>
    </location>
</feature>
<gene>
    <name evidence="3" type="ORF">HGB44_29280</name>
</gene>
<proteinExistence type="predicted"/>
<dbReference type="SMART" id="SM00422">
    <property type="entry name" value="HTH_MERR"/>
    <property type="match status" value="1"/>
</dbReference>
<keyword evidence="4" id="KW-1185">Reference proteome</keyword>
<organism evidence="3 4">
    <name type="scientific">Nocardiopsis alborubida</name>
    <dbReference type="NCBI Taxonomy" id="146802"/>
    <lineage>
        <taxon>Bacteria</taxon>
        <taxon>Bacillati</taxon>
        <taxon>Actinomycetota</taxon>
        <taxon>Actinomycetes</taxon>
        <taxon>Streptosporangiales</taxon>
        <taxon>Nocardiopsidaceae</taxon>
        <taxon>Nocardiopsis</taxon>
    </lineage>
</organism>
<reference evidence="3 4" key="1">
    <citation type="submission" date="2020-04" db="EMBL/GenBank/DDBJ databases">
        <title>MicrobeNet Type strains.</title>
        <authorList>
            <person name="Nicholson A.C."/>
        </authorList>
    </citation>
    <scope>NUCLEOTIDE SEQUENCE [LARGE SCALE GENOMIC DNA]</scope>
    <source>
        <strain evidence="3 4">ATCC 23612</strain>
    </source>
</reference>
<evidence type="ECO:0000313" key="3">
    <source>
        <dbReference type="EMBL" id="NKZ01728.1"/>
    </source>
</evidence>
<protein>
    <submittedName>
        <fullName evidence="3">MerR family transcriptional regulator</fullName>
    </submittedName>
</protein>
<comment type="caution">
    <text evidence="3">The sequence shown here is derived from an EMBL/GenBank/DDBJ whole genome shotgun (WGS) entry which is preliminary data.</text>
</comment>
<dbReference type="PROSITE" id="PS50937">
    <property type="entry name" value="HTH_MERR_2"/>
    <property type="match status" value="1"/>
</dbReference>
<keyword evidence="1" id="KW-0238">DNA-binding</keyword>
<dbReference type="PRINTS" id="PR00040">
    <property type="entry name" value="HTHMERR"/>
</dbReference>
<dbReference type="SUPFAM" id="SSF46955">
    <property type="entry name" value="Putative DNA-binding domain"/>
    <property type="match status" value="1"/>
</dbReference>
<dbReference type="Pfam" id="PF13411">
    <property type="entry name" value="MerR_1"/>
    <property type="match status" value="1"/>
</dbReference>
<dbReference type="PANTHER" id="PTHR30204:SF97">
    <property type="entry name" value="MERR FAMILY REGULATORY PROTEIN"/>
    <property type="match status" value="1"/>
</dbReference>
<evidence type="ECO:0000313" key="4">
    <source>
        <dbReference type="Proteomes" id="UP000553209"/>
    </source>
</evidence>
<dbReference type="InterPro" id="IPR000551">
    <property type="entry name" value="MerR-type_HTH_dom"/>
</dbReference>
<dbReference type="Proteomes" id="UP000553209">
    <property type="component" value="Unassembled WGS sequence"/>
</dbReference>
<dbReference type="AlphaFoldDB" id="A0A7X6MI85"/>
<dbReference type="PANTHER" id="PTHR30204">
    <property type="entry name" value="REDOX-CYCLING DRUG-SENSING TRANSCRIPTIONAL ACTIVATOR SOXR"/>
    <property type="match status" value="1"/>
</dbReference>
<accession>A0A7X6MI85</accession>
<dbReference type="InterPro" id="IPR009061">
    <property type="entry name" value="DNA-bd_dom_put_sf"/>
</dbReference>
<sequence>MKSSESELSIGELAEPFGLATHVLRHWESVGVLEPSRRVGGQRRYTPEQRLRVGLVLRAQEAGFSLEQIRELFGAEDGAARRDRLAEHLARLDERVARLRAVRDMVAHTLSCESPDILECPSMRAVLVETSVSECAAMHGRTHPPNLRETP</sequence>